<organism evidence="3 4">
    <name type="scientific">Corynebacterium kutscheri</name>
    <dbReference type="NCBI Taxonomy" id="35755"/>
    <lineage>
        <taxon>Bacteria</taxon>
        <taxon>Bacillati</taxon>
        <taxon>Actinomycetota</taxon>
        <taxon>Actinomycetes</taxon>
        <taxon>Mycobacteriales</taxon>
        <taxon>Corynebacteriaceae</taxon>
        <taxon>Corynebacterium</taxon>
    </lineage>
</organism>
<sequence length="86" mass="9103">MPCTKPIIPIPIPIPIPDPHNPTPSPNAMSMVVVPPTETNKPESSALQARLANTGTSLEGLLIGAMVLSIIGLVSVLRSIKRIYKP</sequence>
<gene>
    <name evidence="3" type="ORF">NCTC949_01139</name>
</gene>
<dbReference type="Proteomes" id="UP000271380">
    <property type="component" value="Chromosome"/>
</dbReference>
<evidence type="ECO:0008006" key="5">
    <source>
        <dbReference type="Google" id="ProtNLM"/>
    </source>
</evidence>
<feature type="transmembrane region" description="Helical" evidence="2">
    <location>
        <begin position="60"/>
        <end position="80"/>
    </location>
</feature>
<evidence type="ECO:0000256" key="2">
    <source>
        <dbReference type="SAM" id="Phobius"/>
    </source>
</evidence>
<name>A0AB38VWS6_9CORY</name>
<dbReference type="EMBL" id="LR134377">
    <property type="protein sequence ID" value="VEH06474.1"/>
    <property type="molecule type" value="Genomic_DNA"/>
</dbReference>
<dbReference type="AlphaFoldDB" id="A0AB38VWS6"/>
<reference evidence="3 4" key="1">
    <citation type="submission" date="2018-12" db="EMBL/GenBank/DDBJ databases">
        <authorList>
            <consortium name="Pathogen Informatics"/>
        </authorList>
    </citation>
    <scope>NUCLEOTIDE SEQUENCE [LARGE SCALE GENOMIC DNA]</scope>
    <source>
        <strain evidence="3 4">NCTC949</strain>
    </source>
</reference>
<evidence type="ECO:0000256" key="1">
    <source>
        <dbReference type="SAM" id="MobiDB-lite"/>
    </source>
</evidence>
<protein>
    <recommendedName>
        <fullName evidence="5">Gram-positive cocci surface proteins LPxTG domain-containing protein</fullName>
    </recommendedName>
</protein>
<evidence type="ECO:0000313" key="3">
    <source>
        <dbReference type="EMBL" id="VEH06474.1"/>
    </source>
</evidence>
<keyword evidence="2" id="KW-0472">Membrane</keyword>
<accession>A0AB38VWS6</accession>
<feature type="region of interest" description="Disordered" evidence="1">
    <location>
        <begin position="15"/>
        <end position="41"/>
    </location>
</feature>
<evidence type="ECO:0000313" key="4">
    <source>
        <dbReference type="Proteomes" id="UP000271380"/>
    </source>
</evidence>
<feature type="compositionally biased region" description="Pro residues" evidence="1">
    <location>
        <begin position="15"/>
        <end position="25"/>
    </location>
</feature>
<keyword evidence="2" id="KW-0812">Transmembrane</keyword>
<proteinExistence type="predicted"/>
<keyword evidence="2" id="KW-1133">Transmembrane helix</keyword>